<accession>A0AAV6LKX8</accession>
<organism evidence="2 3">
    <name type="scientific">Rhododendron griersonianum</name>
    <dbReference type="NCBI Taxonomy" id="479676"/>
    <lineage>
        <taxon>Eukaryota</taxon>
        <taxon>Viridiplantae</taxon>
        <taxon>Streptophyta</taxon>
        <taxon>Embryophyta</taxon>
        <taxon>Tracheophyta</taxon>
        <taxon>Spermatophyta</taxon>
        <taxon>Magnoliopsida</taxon>
        <taxon>eudicotyledons</taxon>
        <taxon>Gunneridae</taxon>
        <taxon>Pentapetalae</taxon>
        <taxon>asterids</taxon>
        <taxon>Ericales</taxon>
        <taxon>Ericaceae</taxon>
        <taxon>Ericoideae</taxon>
        <taxon>Rhodoreae</taxon>
        <taxon>Rhododendron</taxon>
    </lineage>
</organism>
<dbReference type="Proteomes" id="UP000823749">
    <property type="component" value="Chromosome 1"/>
</dbReference>
<comment type="caution">
    <text evidence="2">The sequence shown here is derived from an EMBL/GenBank/DDBJ whole genome shotgun (WGS) entry which is preliminary data.</text>
</comment>
<sequence>MVRKKDTGKGKGIASSSRQEIEEDIVEESEDESMAEDSDEDSVPLESQTGKREKRRKRRTPEEMEADAKLDWVESIPNRGFKSERQISWRRFENESNIIIQLDNQDLLF</sequence>
<feature type="region of interest" description="Disordered" evidence="1">
    <location>
        <begin position="1"/>
        <end position="66"/>
    </location>
</feature>
<evidence type="ECO:0000313" key="2">
    <source>
        <dbReference type="EMBL" id="KAG5565426.1"/>
    </source>
</evidence>
<gene>
    <name evidence="2" type="ORF">RHGRI_001347</name>
</gene>
<feature type="compositionally biased region" description="Acidic residues" evidence="1">
    <location>
        <begin position="21"/>
        <end position="43"/>
    </location>
</feature>
<name>A0AAV6LKX8_9ERIC</name>
<evidence type="ECO:0000313" key="3">
    <source>
        <dbReference type="Proteomes" id="UP000823749"/>
    </source>
</evidence>
<dbReference type="AlphaFoldDB" id="A0AAV6LKX8"/>
<reference evidence="2" key="1">
    <citation type="submission" date="2020-08" db="EMBL/GenBank/DDBJ databases">
        <title>Plant Genome Project.</title>
        <authorList>
            <person name="Zhang R.-G."/>
        </authorList>
    </citation>
    <scope>NUCLEOTIDE SEQUENCE</scope>
    <source>
        <strain evidence="2">WSP0</strain>
        <tissue evidence="2">Leaf</tissue>
    </source>
</reference>
<dbReference type="EMBL" id="JACTNZ010000001">
    <property type="protein sequence ID" value="KAG5565426.1"/>
    <property type="molecule type" value="Genomic_DNA"/>
</dbReference>
<keyword evidence="3" id="KW-1185">Reference proteome</keyword>
<protein>
    <submittedName>
        <fullName evidence="2">Uncharacterized protein</fullName>
    </submittedName>
</protein>
<proteinExistence type="predicted"/>
<evidence type="ECO:0000256" key="1">
    <source>
        <dbReference type="SAM" id="MobiDB-lite"/>
    </source>
</evidence>